<sequence>MTTRSRHTCSLATASLRMRAITAVVRQGRASVQGWQKHQPITGTQA</sequence>
<dbReference type="KEGG" id="slom:PXH66_11740"/>
<proteinExistence type="predicted"/>
<dbReference type="RefSeq" id="WP_330931679.1">
    <property type="nucleotide sequence ID" value="NZ_CP119075.1"/>
</dbReference>
<evidence type="ECO:0000313" key="2">
    <source>
        <dbReference type="Proteomes" id="UP001218638"/>
    </source>
</evidence>
<reference evidence="1" key="1">
    <citation type="submission" date="2023-03" db="EMBL/GenBank/DDBJ databases">
        <title>Lomoglobus Profundus gen. nov., sp. nov., a novel member of the phylum Verrucomicrobia, isolated from deep-marine sediment of South China Sea.</title>
        <authorList>
            <person name="Ahmad T."/>
            <person name="Ishaq S.E."/>
            <person name="Wang F."/>
        </authorList>
    </citation>
    <scope>NUCLEOTIDE SEQUENCE</scope>
    <source>
        <strain evidence="1">LMO-M01</strain>
    </source>
</reference>
<dbReference type="Proteomes" id="UP001218638">
    <property type="component" value="Chromosome"/>
</dbReference>
<dbReference type="AlphaFoldDB" id="A0AAF0CMG9"/>
<keyword evidence="2" id="KW-1185">Reference proteome</keyword>
<organism evidence="1 2">
    <name type="scientific">Synoicihabitans lomoniglobus</name>
    <dbReference type="NCBI Taxonomy" id="2909285"/>
    <lineage>
        <taxon>Bacteria</taxon>
        <taxon>Pseudomonadati</taxon>
        <taxon>Verrucomicrobiota</taxon>
        <taxon>Opitutia</taxon>
        <taxon>Opitutales</taxon>
        <taxon>Opitutaceae</taxon>
        <taxon>Synoicihabitans</taxon>
    </lineage>
</organism>
<dbReference type="EMBL" id="CP119075">
    <property type="protein sequence ID" value="WED63005.1"/>
    <property type="molecule type" value="Genomic_DNA"/>
</dbReference>
<name>A0AAF0CMG9_9BACT</name>
<gene>
    <name evidence="1" type="ORF">PXH66_11740</name>
</gene>
<evidence type="ECO:0000313" key="1">
    <source>
        <dbReference type="EMBL" id="WED63005.1"/>
    </source>
</evidence>
<protein>
    <submittedName>
        <fullName evidence="1">Uncharacterized protein</fullName>
    </submittedName>
</protein>
<accession>A0AAF0CMG9</accession>